<reference evidence="1 2" key="1">
    <citation type="submission" date="2018-01" db="EMBL/GenBank/DDBJ databases">
        <title>The draft genome sequence of Halioglobus lutimaris HF004.</title>
        <authorList>
            <person name="Du Z.-J."/>
            <person name="Shi M.-J."/>
        </authorList>
    </citation>
    <scope>NUCLEOTIDE SEQUENCE [LARGE SCALE GENOMIC DNA]</scope>
    <source>
        <strain evidence="1 2">HF004</strain>
    </source>
</reference>
<dbReference type="Pfam" id="PF10294">
    <property type="entry name" value="Methyltransf_16"/>
    <property type="match status" value="1"/>
</dbReference>
<dbReference type="AlphaFoldDB" id="A0A2N5X7M3"/>
<gene>
    <name evidence="1" type="ORF">C0039_02445</name>
</gene>
<dbReference type="PANTHER" id="PTHR14614">
    <property type="entry name" value="HEPATOCELLULAR CARCINOMA-ASSOCIATED ANTIGEN"/>
    <property type="match status" value="1"/>
</dbReference>
<keyword evidence="1" id="KW-0808">Transferase</keyword>
<name>A0A2N5X7M3_9GAMM</name>
<evidence type="ECO:0000313" key="1">
    <source>
        <dbReference type="EMBL" id="PLW70482.1"/>
    </source>
</evidence>
<dbReference type="GO" id="GO:0032259">
    <property type="term" value="P:methylation"/>
    <property type="evidence" value="ECO:0007669"/>
    <property type="project" value="UniProtKB-KW"/>
</dbReference>
<dbReference type="GO" id="GO:0008168">
    <property type="term" value="F:methyltransferase activity"/>
    <property type="evidence" value="ECO:0007669"/>
    <property type="project" value="UniProtKB-KW"/>
</dbReference>
<accession>A0A2N5X7M3</accession>
<dbReference type="Proteomes" id="UP000235005">
    <property type="component" value="Unassembled WGS sequence"/>
</dbReference>
<proteinExistence type="predicted"/>
<sequence>MPTGSHPAIRRIKRQGIEPSIHGNKLWKSSCLLIDYLKKNPPEHCQSVIDVGCGWGIAGIWCAKNFGAAVTSVDADPDVFPFLQATADINGVETQHLVSRFEKLTTKQLSQYDMLIAADICFWDELVKPVTNMVNRAVKAGVKQILIADPERAPFFEVAERCADKYCAEVVEWSTRGTIEASGAIMVLENA</sequence>
<dbReference type="Gene3D" id="3.40.50.150">
    <property type="entry name" value="Vaccinia Virus protein VP39"/>
    <property type="match status" value="1"/>
</dbReference>
<protein>
    <submittedName>
        <fullName evidence="1">Methyltransferase domain-containing protein</fullName>
    </submittedName>
</protein>
<dbReference type="CDD" id="cd02440">
    <property type="entry name" value="AdoMet_MTases"/>
    <property type="match status" value="1"/>
</dbReference>
<dbReference type="EMBL" id="PKUS01000002">
    <property type="protein sequence ID" value="PLW70482.1"/>
    <property type="molecule type" value="Genomic_DNA"/>
</dbReference>
<evidence type="ECO:0000313" key="2">
    <source>
        <dbReference type="Proteomes" id="UP000235005"/>
    </source>
</evidence>
<dbReference type="OrthoDB" id="264333at2"/>
<dbReference type="InterPro" id="IPR029063">
    <property type="entry name" value="SAM-dependent_MTases_sf"/>
</dbReference>
<keyword evidence="1" id="KW-0489">Methyltransferase</keyword>
<dbReference type="InterPro" id="IPR019410">
    <property type="entry name" value="Methyltransf_16"/>
</dbReference>
<comment type="caution">
    <text evidence="1">The sequence shown here is derived from an EMBL/GenBank/DDBJ whole genome shotgun (WGS) entry which is preliminary data.</text>
</comment>
<keyword evidence="2" id="KW-1185">Reference proteome</keyword>
<dbReference type="SUPFAM" id="SSF53335">
    <property type="entry name" value="S-adenosyl-L-methionine-dependent methyltransferases"/>
    <property type="match status" value="1"/>
</dbReference>
<organism evidence="1 2">
    <name type="scientific">Pseudohalioglobus lutimaris</name>
    <dbReference type="NCBI Taxonomy" id="1737061"/>
    <lineage>
        <taxon>Bacteria</taxon>
        <taxon>Pseudomonadati</taxon>
        <taxon>Pseudomonadota</taxon>
        <taxon>Gammaproteobacteria</taxon>
        <taxon>Cellvibrionales</taxon>
        <taxon>Halieaceae</taxon>
        <taxon>Pseudohalioglobus</taxon>
    </lineage>
</organism>